<comment type="caution">
    <text evidence="1">The sequence shown here is derived from an EMBL/GenBank/DDBJ whole genome shotgun (WGS) entry which is preliminary data.</text>
</comment>
<dbReference type="InterPro" id="IPR038763">
    <property type="entry name" value="DHH_sf"/>
</dbReference>
<accession>X0V5J1</accession>
<protein>
    <submittedName>
        <fullName evidence="1">Uncharacterized protein</fullName>
    </submittedName>
</protein>
<evidence type="ECO:0000313" key="1">
    <source>
        <dbReference type="EMBL" id="GAF95910.1"/>
    </source>
</evidence>
<organism evidence="1">
    <name type="scientific">marine sediment metagenome</name>
    <dbReference type="NCBI Taxonomy" id="412755"/>
    <lineage>
        <taxon>unclassified sequences</taxon>
        <taxon>metagenomes</taxon>
        <taxon>ecological metagenomes</taxon>
    </lineage>
</organism>
<sequence length="233" mass="25768">MNILDRIDHALKLDESGLRNIKDLTKEFKEAEIYFHIDLDGVTSAIAVKEYLSRFGIKTIAAHPIQYGGKEYAVPKPKPGKLAVMVDFAHGKPIMNIHTDHHDNQVGAEVTKEKGATSFVKTPSNAAFISQVLSPQEIFPPKDVKIISTIDSADFASQGLTPDDIMRAAFTVDKKKTVQKNHQAMGFVTNKLLLTYKNKGNFLADLVLAAKPSLLNMFVNITRMAKKEGYVAL</sequence>
<dbReference type="SUPFAM" id="SSF64182">
    <property type="entry name" value="DHH phosphoesterases"/>
    <property type="match status" value="1"/>
</dbReference>
<name>X0V5J1_9ZZZZ</name>
<dbReference type="AlphaFoldDB" id="X0V5J1"/>
<dbReference type="EMBL" id="BARS01010650">
    <property type="protein sequence ID" value="GAF95910.1"/>
    <property type="molecule type" value="Genomic_DNA"/>
</dbReference>
<reference evidence="1" key="1">
    <citation type="journal article" date="2014" name="Front. Microbiol.">
        <title>High frequency of phylogenetically diverse reductive dehalogenase-homologous genes in deep subseafloor sedimentary metagenomes.</title>
        <authorList>
            <person name="Kawai M."/>
            <person name="Futagami T."/>
            <person name="Toyoda A."/>
            <person name="Takaki Y."/>
            <person name="Nishi S."/>
            <person name="Hori S."/>
            <person name="Arai W."/>
            <person name="Tsubouchi T."/>
            <person name="Morono Y."/>
            <person name="Uchiyama I."/>
            <person name="Ito T."/>
            <person name="Fujiyama A."/>
            <person name="Inagaki F."/>
            <person name="Takami H."/>
        </authorList>
    </citation>
    <scope>NUCLEOTIDE SEQUENCE</scope>
    <source>
        <strain evidence="1">Expedition CK06-06</strain>
    </source>
</reference>
<proteinExistence type="predicted"/>
<gene>
    <name evidence="1" type="ORF">S01H1_19664</name>
</gene>